<keyword evidence="5" id="KW-1133">Transmembrane helix</keyword>
<accession>A0AA36JRZ7</accession>
<evidence type="ECO:0000256" key="2">
    <source>
        <dbReference type="ARBA" id="ARBA00022692"/>
    </source>
</evidence>
<dbReference type="GO" id="GO:0005737">
    <property type="term" value="C:cytoplasm"/>
    <property type="evidence" value="ECO:0007669"/>
    <property type="project" value="TreeGrafter"/>
</dbReference>
<dbReference type="SUPFAM" id="SSF55961">
    <property type="entry name" value="Bet v1-like"/>
    <property type="match status" value="1"/>
</dbReference>
<dbReference type="GO" id="GO:0016491">
    <property type="term" value="F:oxidoreductase activity"/>
    <property type="evidence" value="ECO:0007669"/>
    <property type="project" value="UniProtKB-KW"/>
</dbReference>
<dbReference type="Proteomes" id="UP001178507">
    <property type="component" value="Unassembled WGS sequence"/>
</dbReference>
<keyword evidence="2" id="KW-0812">Transmembrane</keyword>
<evidence type="ECO:0000256" key="3">
    <source>
        <dbReference type="ARBA" id="ARBA00022714"/>
    </source>
</evidence>
<dbReference type="GO" id="GO:0046872">
    <property type="term" value="F:metal ion binding"/>
    <property type="evidence" value="ECO:0007669"/>
    <property type="project" value="UniProtKB-KW"/>
</dbReference>
<dbReference type="Pfam" id="PF00355">
    <property type="entry name" value="Rieske"/>
    <property type="match status" value="1"/>
</dbReference>
<evidence type="ECO:0000256" key="5">
    <source>
        <dbReference type="ARBA" id="ARBA00022989"/>
    </source>
</evidence>
<keyword evidence="8" id="KW-0411">Iron-sulfur</keyword>
<feature type="compositionally biased region" description="Polar residues" evidence="10">
    <location>
        <begin position="1"/>
        <end position="10"/>
    </location>
</feature>
<keyword evidence="7" id="KW-0408">Iron</keyword>
<dbReference type="InterPro" id="IPR050584">
    <property type="entry name" value="Cholesterol_7-desaturase"/>
</dbReference>
<comment type="subcellular location">
    <subcellularLocation>
        <location evidence="1">Membrane</location>
    </subcellularLocation>
</comment>
<comment type="caution">
    <text evidence="12">The sequence shown here is derived from an EMBL/GenBank/DDBJ whole genome shotgun (WGS) entry which is preliminary data.</text>
</comment>
<dbReference type="InterPro" id="IPR036922">
    <property type="entry name" value="Rieske_2Fe-2S_sf"/>
</dbReference>
<keyword evidence="3" id="KW-0001">2Fe-2S</keyword>
<dbReference type="GO" id="GO:0051537">
    <property type="term" value="F:2 iron, 2 sulfur cluster binding"/>
    <property type="evidence" value="ECO:0007669"/>
    <property type="project" value="UniProtKB-KW"/>
</dbReference>
<evidence type="ECO:0000256" key="6">
    <source>
        <dbReference type="ARBA" id="ARBA00023002"/>
    </source>
</evidence>
<sequence length="446" mass="49607">MASRRTSQRATAVDPPVDRVEVEEVTPKEAEEKQNYSWDQQWYPVLPLSMLEGSGPEPIKLLNRDLVLWKDDSGEWVCTGGICPHRLAPLARGRVQNGQLMCRFHGWCFKGDGLCAKVPMAEGDDKAEKRLIGTACSKLDSYPTKVRKGLLFVWPHADSAAAAQSEPFVAEELSESPNWSVFDAPASWRVWLEQSWDPSHAPFLHQYALPNFSPELAYPMEPFQVEDLGDEGLSAVHGGYMQSNKGMTAQRRFAPPCANSTSYLYPDGRIVGFNFYFVPLEEGKVRQITTSYFVPSPQQASQKSNLSGNMMQMSKVVLKGRTVGSTDQPKDLRESLVVSLKRRACEKWPELGRIRRGLKIQQLLQGLIGDQDNTVLSFQDSVGLPAVRSGRLRQPQVSQRYGGPATEYLLETPADELVARFGSWVQQRGGGPFGRKEGAGPFASRG</sequence>
<dbReference type="InterPro" id="IPR017941">
    <property type="entry name" value="Rieske_2Fe-2S"/>
</dbReference>
<dbReference type="PANTHER" id="PTHR21266">
    <property type="entry name" value="IRON-SULFUR DOMAIN CONTAINING PROTEIN"/>
    <property type="match status" value="1"/>
</dbReference>
<evidence type="ECO:0000256" key="10">
    <source>
        <dbReference type="SAM" id="MobiDB-lite"/>
    </source>
</evidence>
<feature type="compositionally biased region" description="Basic and acidic residues" evidence="10">
    <location>
        <begin position="16"/>
        <end position="33"/>
    </location>
</feature>
<dbReference type="PROSITE" id="PS51296">
    <property type="entry name" value="RIESKE"/>
    <property type="match status" value="1"/>
</dbReference>
<evidence type="ECO:0000313" key="13">
    <source>
        <dbReference type="Proteomes" id="UP001178507"/>
    </source>
</evidence>
<protein>
    <recommendedName>
        <fullName evidence="11">Rieske domain-containing protein</fullName>
    </recommendedName>
</protein>
<dbReference type="AlphaFoldDB" id="A0AA36JRZ7"/>
<keyword evidence="6" id="KW-0560">Oxidoreductase</keyword>
<proteinExistence type="predicted"/>
<evidence type="ECO:0000256" key="9">
    <source>
        <dbReference type="ARBA" id="ARBA00023136"/>
    </source>
</evidence>
<feature type="domain" description="Rieske" evidence="11">
    <location>
        <begin position="42"/>
        <end position="153"/>
    </location>
</feature>
<keyword evidence="9" id="KW-0472">Membrane</keyword>
<keyword evidence="13" id="KW-1185">Reference proteome</keyword>
<evidence type="ECO:0000256" key="4">
    <source>
        <dbReference type="ARBA" id="ARBA00022723"/>
    </source>
</evidence>
<evidence type="ECO:0000256" key="1">
    <source>
        <dbReference type="ARBA" id="ARBA00004370"/>
    </source>
</evidence>
<feature type="region of interest" description="Disordered" evidence="10">
    <location>
        <begin position="1"/>
        <end position="33"/>
    </location>
</feature>
<dbReference type="EMBL" id="CAUJNA010003805">
    <property type="protein sequence ID" value="CAJ1410086.1"/>
    <property type="molecule type" value="Genomic_DNA"/>
</dbReference>
<dbReference type="SUPFAM" id="SSF50022">
    <property type="entry name" value="ISP domain"/>
    <property type="match status" value="1"/>
</dbReference>
<evidence type="ECO:0000313" key="12">
    <source>
        <dbReference type="EMBL" id="CAJ1410086.1"/>
    </source>
</evidence>
<evidence type="ECO:0000256" key="8">
    <source>
        <dbReference type="ARBA" id="ARBA00023014"/>
    </source>
</evidence>
<dbReference type="PANTHER" id="PTHR21266:SF32">
    <property type="entry name" value="CHOLESTEROL 7-DESATURASE NVD"/>
    <property type="match status" value="1"/>
</dbReference>
<evidence type="ECO:0000259" key="11">
    <source>
        <dbReference type="PROSITE" id="PS51296"/>
    </source>
</evidence>
<evidence type="ECO:0000256" key="7">
    <source>
        <dbReference type="ARBA" id="ARBA00023004"/>
    </source>
</evidence>
<dbReference type="Gene3D" id="2.102.10.10">
    <property type="entry name" value="Rieske [2Fe-2S] iron-sulphur domain"/>
    <property type="match status" value="1"/>
</dbReference>
<keyword evidence="4" id="KW-0479">Metal-binding</keyword>
<gene>
    <name evidence="12" type="ORF">EVOR1521_LOCUS31016</name>
</gene>
<name>A0AA36JRZ7_9DINO</name>
<organism evidence="12 13">
    <name type="scientific">Effrenium voratum</name>
    <dbReference type="NCBI Taxonomy" id="2562239"/>
    <lineage>
        <taxon>Eukaryota</taxon>
        <taxon>Sar</taxon>
        <taxon>Alveolata</taxon>
        <taxon>Dinophyceae</taxon>
        <taxon>Suessiales</taxon>
        <taxon>Symbiodiniaceae</taxon>
        <taxon>Effrenium</taxon>
    </lineage>
</organism>
<reference evidence="12" key="1">
    <citation type="submission" date="2023-08" db="EMBL/GenBank/DDBJ databases">
        <authorList>
            <person name="Chen Y."/>
            <person name="Shah S."/>
            <person name="Dougan E. K."/>
            <person name="Thang M."/>
            <person name="Chan C."/>
        </authorList>
    </citation>
    <scope>NUCLEOTIDE SEQUENCE</scope>
</reference>
<dbReference type="GO" id="GO:0016020">
    <property type="term" value="C:membrane"/>
    <property type="evidence" value="ECO:0007669"/>
    <property type="project" value="UniProtKB-SubCell"/>
</dbReference>